<dbReference type="InterPro" id="IPR045239">
    <property type="entry name" value="bHLH95_bHLH"/>
</dbReference>
<evidence type="ECO:0000259" key="7">
    <source>
        <dbReference type="PROSITE" id="PS50888"/>
    </source>
</evidence>
<evidence type="ECO:0000256" key="2">
    <source>
        <dbReference type="ARBA" id="ARBA00005510"/>
    </source>
</evidence>
<dbReference type="GO" id="GO:0000981">
    <property type="term" value="F:DNA-binding transcription factor activity, RNA polymerase II-specific"/>
    <property type="evidence" value="ECO:0007669"/>
    <property type="project" value="TreeGrafter"/>
</dbReference>
<feature type="compositionally biased region" description="Basic and acidic residues" evidence="6">
    <location>
        <begin position="1"/>
        <end position="10"/>
    </location>
</feature>
<protein>
    <recommendedName>
        <fullName evidence="7">BHLH domain-containing protein</fullName>
    </recommendedName>
</protein>
<feature type="domain" description="BHLH" evidence="7">
    <location>
        <begin position="323"/>
        <end position="372"/>
    </location>
</feature>
<reference evidence="8 9" key="1">
    <citation type="submission" date="2024-02" db="EMBL/GenBank/DDBJ databases">
        <title>High-quality chromosome-scale genome assembly of Pensacola bahiagrass (Paspalum notatum Flugge var. saurae).</title>
        <authorList>
            <person name="Vega J.M."/>
            <person name="Podio M."/>
            <person name="Orjuela J."/>
            <person name="Siena L.A."/>
            <person name="Pessino S.C."/>
            <person name="Combes M.C."/>
            <person name="Mariac C."/>
            <person name="Albertini E."/>
            <person name="Pupilli F."/>
            <person name="Ortiz J.P.A."/>
            <person name="Leblanc O."/>
        </authorList>
    </citation>
    <scope>NUCLEOTIDE SEQUENCE [LARGE SCALE GENOMIC DNA]</scope>
    <source>
        <strain evidence="8">R1</strain>
        <tissue evidence="8">Leaf</tissue>
    </source>
</reference>
<evidence type="ECO:0000256" key="4">
    <source>
        <dbReference type="ARBA" id="ARBA00023163"/>
    </source>
</evidence>
<dbReference type="CDD" id="cd11393">
    <property type="entry name" value="bHLH_AtbHLH_like"/>
    <property type="match status" value="1"/>
</dbReference>
<keyword evidence="4" id="KW-0804">Transcription</keyword>
<dbReference type="AlphaFoldDB" id="A0AAQ3UAT0"/>
<dbReference type="InterPro" id="IPR045843">
    <property type="entry name" value="IND-like"/>
</dbReference>
<evidence type="ECO:0000256" key="3">
    <source>
        <dbReference type="ARBA" id="ARBA00023015"/>
    </source>
</evidence>
<dbReference type="GO" id="GO:0000978">
    <property type="term" value="F:RNA polymerase II cis-regulatory region sequence-specific DNA binding"/>
    <property type="evidence" value="ECO:0007669"/>
    <property type="project" value="TreeGrafter"/>
</dbReference>
<keyword evidence="5" id="KW-0539">Nucleus</keyword>
<feature type="region of interest" description="Disordered" evidence="6">
    <location>
        <begin position="1"/>
        <end position="46"/>
    </location>
</feature>
<dbReference type="InterPro" id="IPR036638">
    <property type="entry name" value="HLH_DNA-bd_sf"/>
</dbReference>
<evidence type="ECO:0000313" key="9">
    <source>
        <dbReference type="Proteomes" id="UP001341281"/>
    </source>
</evidence>
<evidence type="ECO:0000313" key="8">
    <source>
        <dbReference type="EMBL" id="WVZ86750.1"/>
    </source>
</evidence>
<dbReference type="PROSITE" id="PS50888">
    <property type="entry name" value="BHLH"/>
    <property type="match status" value="1"/>
</dbReference>
<keyword evidence="3" id="KW-0805">Transcription regulation</keyword>
<keyword evidence="9" id="KW-1185">Reference proteome</keyword>
<organism evidence="8 9">
    <name type="scientific">Paspalum notatum var. saurae</name>
    <dbReference type="NCBI Taxonomy" id="547442"/>
    <lineage>
        <taxon>Eukaryota</taxon>
        <taxon>Viridiplantae</taxon>
        <taxon>Streptophyta</taxon>
        <taxon>Embryophyta</taxon>
        <taxon>Tracheophyta</taxon>
        <taxon>Spermatophyta</taxon>
        <taxon>Magnoliopsida</taxon>
        <taxon>Liliopsida</taxon>
        <taxon>Poales</taxon>
        <taxon>Poaceae</taxon>
        <taxon>PACMAD clade</taxon>
        <taxon>Panicoideae</taxon>
        <taxon>Andropogonodae</taxon>
        <taxon>Paspaleae</taxon>
        <taxon>Paspalinae</taxon>
        <taxon>Paspalum</taxon>
    </lineage>
</organism>
<dbReference type="GO" id="GO:0005634">
    <property type="term" value="C:nucleus"/>
    <property type="evidence" value="ECO:0007669"/>
    <property type="project" value="UniProtKB-SubCell"/>
</dbReference>
<feature type="region of interest" description="Disordered" evidence="6">
    <location>
        <begin position="273"/>
        <end position="336"/>
    </location>
</feature>
<evidence type="ECO:0000256" key="5">
    <source>
        <dbReference type="ARBA" id="ARBA00023242"/>
    </source>
</evidence>
<evidence type="ECO:0000256" key="6">
    <source>
        <dbReference type="SAM" id="MobiDB-lite"/>
    </source>
</evidence>
<dbReference type="PANTHER" id="PTHR16223:SF139">
    <property type="entry name" value="BHLH DOMAIN-CONTAINING PROTEIN"/>
    <property type="match status" value="1"/>
</dbReference>
<accession>A0AAQ3UAT0</accession>
<gene>
    <name evidence="8" type="ORF">U9M48_033486</name>
</gene>
<dbReference type="GO" id="GO:0046983">
    <property type="term" value="F:protein dimerization activity"/>
    <property type="evidence" value="ECO:0007669"/>
    <property type="project" value="InterPro"/>
</dbReference>
<dbReference type="InterPro" id="IPR011598">
    <property type="entry name" value="bHLH_dom"/>
</dbReference>
<comment type="subcellular location">
    <subcellularLocation>
        <location evidence="1">Nucleus</location>
    </subcellularLocation>
</comment>
<dbReference type="PANTHER" id="PTHR16223">
    <property type="entry name" value="TRANSCRIPTION FACTOR BHLH83-RELATED"/>
    <property type="match status" value="1"/>
</dbReference>
<comment type="similarity">
    <text evidence="2">Belongs to the bHLH protein family.</text>
</comment>
<evidence type="ECO:0000256" key="1">
    <source>
        <dbReference type="ARBA" id="ARBA00004123"/>
    </source>
</evidence>
<dbReference type="Proteomes" id="UP001341281">
    <property type="component" value="Chromosome 07"/>
</dbReference>
<dbReference type="EMBL" id="CP144751">
    <property type="protein sequence ID" value="WVZ86750.1"/>
    <property type="molecule type" value="Genomic_DNA"/>
</dbReference>
<dbReference type="SUPFAM" id="SSF47459">
    <property type="entry name" value="HLH, helix-loop-helix DNA-binding domain"/>
    <property type="match status" value="1"/>
</dbReference>
<name>A0AAQ3UAT0_PASNO</name>
<sequence length="446" mass="47192">MAQEAHEEAPVARSRSSRSSTSPATGIGMWESPRPMQAHAPSPSSWSPYAAGTIAGPPFGAHLFAAADGSSLPSEHVHAWNQSAPVTGAHGGSGYRGDFLSLLEAKSVTPEMFEDVVPAACDYLGLGGVGAAAASDDMAGHGLGIDTVDRRYSAASGAPPAKHETTASSPALVYSGNGGVVHGSSVMGCMPCYDDDHEAKLAADDGQQQGFGAPTASFLQQMMIPSRVELRGDLDYSGMGSGRLESSSFGVGSLHDAGSFSDYRSPAEFMSSINSNRQEQDIRPVTGMKSSCSGNGAAATSVATRRKSEERVGGNAKKSKQRTSGKVSPPKPQEPKVKLGEKITALQQIVSPFGKTDTASVLFETIKYIKFLHDQIRLFSEPYMTKSTHKGHIRFGGEERDEENETGPDLLRGRGLCLVPLSLTSQVYHDDTLPDCWAPAYRSCLY</sequence>
<feature type="compositionally biased region" description="Low complexity" evidence="6">
    <location>
        <begin position="13"/>
        <end position="22"/>
    </location>
</feature>
<proteinExistence type="inferred from homology"/>